<dbReference type="Pfam" id="PF24346">
    <property type="entry name" value="DUF7507"/>
    <property type="match status" value="3"/>
</dbReference>
<dbReference type="AlphaFoldDB" id="A0A1H4RPM3"/>
<dbReference type="NCBIfam" id="TIGR01451">
    <property type="entry name" value="B_ant_repeat"/>
    <property type="match status" value="1"/>
</dbReference>
<feature type="region of interest" description="Disordered" evidence="1">
    <location>
        <begin position="467"/>
        <end position="487"/>
    </location>
</feature>
<dbReference type="STRING" id="67331.SAMN04490357_1756"/>
<feature type="domain" description="DUF7507" evidence="2">
    <location>
        <begin position="491"/>
        <end position="590"/>
    </location>
</feature>
<gene>
    <name evidence="3" type="ORF">SAMN04490357_1756</name>
</gene>
<accession>A0A1H4RPM3</accession>
<evidence type="ECO:0000313" key="3">
    <source>
        <dbReference type="EMBL" id="SEC33796.1"/>
    </source>
</evidence>
<dbReference type="SUPFAM" id="SSF49899">
    <property type="entry name" value="Concanavalin A-like lectins/glucanases"/>
    <property type="match status" value="1"/>
</dbReference>
<dbReference type="InterPro" id="IPR051172">
    <property type="entry name" value="Chlamydia_OmcB"/>
</dbReference>
<dbReference type="EMBL" id="FNTD01000004">
    <property type="protein sequence ID" value="SEC33796.1"/>
    <property type="molecule type" value="Genomic_DNA"/>
</dbReference>
<dbReference type="Proteomes" id="UP000182375">
    <property type="component" value="Unassembled WGS sequence"/>
</dbReference>
<dbReference type="GO" id="GO:0005975">
    <property type="term" value="P:carbohydrate metabolic process"/>
    <property type="evidence" value="ECO:0007669"/>
    <property type="project" value="UniProtKB-ARBA"/>
</dbReference>
<sequence length="763" mass="78362">MLRMKRKQRSSPRGGPARTSRLAAAALTLALGVGGSLALDAGAGAHAHALPRQGGTTLLDETFTGASAPEFTGVGSACLTGAPQVGALPGPGDHPLGGCTEGVGPEPPNNAAPHGYLRLTDSSNDQSGAVLYNHALPAGEGLDVTFDQWQYGTTTGQIAPADGISFFLVDGETQLTRPGAFGGSLGYAQKLPDDDPTAEFQPGVDNGYLGVGLDVLGNYFGDWEHRGNGCPPGERSPAGTTFHVPAPGPNMVTLRGPGNGIEGYCFLTATTSNFSTTGPWPSTLPGSLQGPTTSVSGDPVQAEADLEPSRRRVHVVITPAPDPVVTVSIDFNDGTGFHQVLSTPAPTPVPPTYKFGFAGSTGLFTDTHLIRNVVVRTERPLPRLNLVKQVRRPLPGDLTAGSQVPYDFVVTNSGTTTIDDLAVSDPKIGPVSCPVTSLAPDQTVTCTATYTVTAADVAHGSIDNTAVATGTSDGQTVTSPPSSESVPIERAPGIEVEKQVETPGPYSVGQTVTYRYTVRNTGGAELTDVTVHDDRVTDITCESTTLAPAEEPGDSTTCTGTYTITAADGTAGSVTNTATATGTADGETITSPETYQTLPVGQPHLTLRKRVVSSGPYQVGSTVRYAYDVTNTGSTALHGVHVADDRVATVTCDATTLAPGQSTTCHGSYQITQADIDVCTGDGSGYGKSGYGESGYGEDDGTVECRITNIAQAAGTDPQGNTIAGAPASATVTVEAGPRCPPEPGYGKPDDKGCDRRTRHGGH</sequence>
<name>A0A1H4RPM3_9ACTN</name>
<feature type="domain" description="DUF7507" evidence="2">
    <location>
        <begin position="382"/>
        <end position="479"/>
    </location>
</feature>
<feature type="compositionally biased region" description="Low complexity" evidence="1">
    <location>
        <begin position="476"/>
        <end position="486"/>
    </location>
</feature>
<feature type="region of interest" description="Disordered" evidence="1">
    <location>
        <begin position="718"/>
        <end position="763"/>
    </location>
</feature>
<evidence type="ECO:0000259" key="2">
    <source>
        <dbReference type="Pfam" id="PF24346"/>
    </source>
</evidence>
<dbReference type="InterPro" id="IPR013783">
    <property type="entry name" value="Ig-like_fold"/>
</dbReference>
<dbReference type="InterPro" id="IPR013320">
    <property type="entry name" value="ConA-like_dom_sf"/>
</dbReference>
<dbReference type="Gene3D" id="2.60.120.200">
    <property type="match status" value="1"/>
</dbReference>
<dbReference type="Gene3D" id="2.60.40.10">
    <property type="entry name" value="Immunoglobulins"/>
    <property type="match status" value="1"/>
</dbReference>
<dbReference type="PANTHER" id="PTHR34819:SF5">
    <property type="entry name" value="CONSERVED REPEAT DOMAIN PROTEIN"/>
    <property type="match status" value="1"/>
</dbReference>
<proteinExistence type="predicted"/>
<dbReference type="InterPro" id="IPR055354">
    <property type="entry name" value="DUF7507"/>
</dbReference>
<organism evidence="3 4">
    <name type="scientific">Streptomyces misionensis</name>
    <dbReference type="NCBI Taxonomy" id="67331"/>
    <lineage>
        <taxon>Bacteria</taxon>
        <taxon>Bacillati</taxon>
        <taxon>Actinomycetota</taxon>
        <taxon>Actinomycetes</taxon>
        <taxon>Kitasatosporales</taxon>
        <taxon>Streptomycetaceae</taxon>
        <taxon>Streptomyces</taxon>
    </lineage>
</organism>
<reference evidence="3 4" key="1">
    <citation type="submission" date="2016-10" db="EMBL/GenBank/DDBJ databases">
        <authorList>
            <person name="de Groot N.N."/>
        </authorList>
    </citation>
    <scope>NUCLEOTIDE SEQUENCE [LARGE SCALE GENOMIC DNA]</scope>
    <source>
        <strain evidence="3 4">DSM 40306</strain>
    </source>
</reference>
<protein>
    <submittedName>
        <fullName evidence="3">Conserved repeat domain-containing protein</fullName>
    </submittedName>
</protein>
<dbReference type="PANTHER" id="PTHR34819">
    <property type="entry name" value="LARGE CYSTEINE-RICH PERIPLASMIC PROTEIN OMCB"/>
    <property type="match status" value="1"/>
</dbReference>
<evidence type="ECO:0000256" key="1">
    <source>
        <dbReference type="SAM" id="MobiDB-lite"/>
    </source>
</evidence>
<feature type="domain" description="DUF7507" evidence="2">
    <location>
        <begin position="602"/>
        <end position="678"/>
    </location>
</feature>
<evidence type="ECO:0000313" key="4">
    <source>
        <dbReference type="Proteomes" id="UP000182375"/>
    </source>
</evidence>
<dbReference type="InterPro" id="IPR047589">
    <property type="entry name" value="DUF11_rpt"/>
</dbReference>